<gene>
    <name evidence="1" type="ORF">SDC9_65179</name>
</gene>
<name>A0A644XXI3_9ZZZZ</name>
<dbReference type="AlphaFoldDB" id="A0A644XXI3"/>
<evidence type="ECO:0000313" key="1">
    <source>
        <dbReference type="EMBL" id="MPM18764.1"/>
    </source>
</evidence>
<protein>
    <submittedName>
        <fullName evidence="1">Uncharacterized protein</fullName>
    </submittedName>
</protein>
<proteinExistence type="predicted"/>
<comment type="caution">
    <text evidence="1">The sequence shown here is derived from an EMBL/GenBank/DDBJ whole genome shotgun (WGS) entry which is preliminary data.</text>
</comment>
<sequence length="363" mass="41804">MCMQIEEMKSMEEKAISGIELHLLNQYKNNDVVSNDCFERCAKQFEKIWLDYFSPNRIDLSNYSDFHISSEQRKPEAIERDNICDFLETRPKSNRILAYCYENSKKSKQLYLFFDSEAVYDAFVYNGKYKMDPITNINAAIMHASGSDGKRSLDCIFDGTIYNFISEITPLKIPQVEAIKCILDPKSAETTALLPYLLTAFVVQQKTSGFFSKSNANVYSLLSDKDHDRNFSRDKNSIKAISRLFSLQQQHSLKENTCPSASSQEHVPHRWDYYSHRPAANQNLIAIFGIWSSILNDDQTKNEGKIAAPNYFDSLMLLQEKTHCFDGMARSQEFKALKDAPENCQELQATNFALRMLPWVKVK</sequence>
<reference evidence="1" key="1">
    <citation type="submission" date="2019-08" db="EMBL/GenBank/DDBJ databases">
        <authorList>
            <person name="Kucharzyk K."/>
            <person name="Murdoch R.W."/>
            <person name="Higgins S."/>
            <person name="Loffler F."/>
        </authorList>
    </citation>
    <scope>NUCLEOTIDE SEQUENCE</scope>
</reference>
<organism evidence="1">
    <name type="scientific">bioreactor metagenome</name>
    <dbReference type="NCBI Taxonomy" id="1076179"/>
    <lineage>
        <taxon>unclassified sequences</taxon>
        <taxon>metagenomes</taxon>
        <taxon>ecological metagenomes</taxon>
    </lineage>
</organism>
<dbReference type="EMBL" id="VSSQ01003044">
    <property type="protein sequence ID" value="MPM18764.1"/>
    <property type="molecule type" value="Genomic_DNA"/>
</dbReference>
<accession>A0A644XXI3</accession>